<name>A0A7G6U106_9BRAD</name>
<feature type="chain" id="PRO_5028823782" evidence="1">
    <location>
        <begin position="28"/>
        <end position="70"/>
    </location>
</feature>
<reference evidence="3" key="1">
    <citation type="journal article" date="2020" name="Mol. Plant Microbe">
        <title>Rhizobial microsymbionts of the narrowly endemic Oxytropis species growing in Kamchatka are characterized by significant genetic diversity and possess a set of genes that are associated with T3SS and T6SS secretion systems and can affect the development of symbiosis.</title>
        <authorList>
            <person name="Safronova V."/>
            <person name="Guro P."/>
            <person name="Sazanova A."/>
            <person name="Kuznetsova I."/>
            <person name="Belimov A."/>
            <person name="Yakubov V."/>
            <person name="Chirak E."/>
            <person name="Afonin A."/>
            <person name="Gogolev Y."/>
            <person name="Andronov E."/>
            <person name="Tikhonovich I."/>
        </authorList>
    </citation>
    <scope>NUCLEOTIDE SEQUENCE [LARGE SCALE GENOMIC DNA]</scope>
    <source>
        <strain evidence="3">581</strain>
    </source>
</reference>
<dbReference type="AlphaFoldDB" id="A0A7G6U106"/>
<feature type="signal peptide" evidence="1">
    <location>
        <begin position="1"/>
        <end position="27"/>
    </location>
</feature>
<accession>A0A7G6U106</accession>
<gene>
    <name evidence="2" type="ORF">HB776_16660</name>
</gene>
<dbReference type="KEGG" id="trb:HB776_16660"/>
<keyword evidence="1" id="KW-0732">Signal</keyword>
<dbReference type="Proteomes" id="UP000515291">
    <property type="component" value="Chromosome"/>
</dbReference>
<evidence type="ECO:0000313" key="2">
    <source>
        <dbReference type="EMBL" id="QND72688.1"/>
    </source>
</evidence>
<evidence type="ECO:0000256" key="1">
    <source>
        <dbReference type="SAM" id="SignalP"/>
    </source>
</evidence>
<evidence type="ECO:0000313" key="3">
    <source>
        <dbReference type="Proteomes" id="UP000515291"/>
    </source>
</evidence>
<sequence length="70" mass="7474">MRKVLLAIAAFATIGIAVPAATSQADAQTVVVRHGGGHHGGYHRGHRANKVVIVKRGHGHMHRGIHHGHR</sequence>
<dbReference type="EMBL" id="CP050292">
    <property type="protein sequence ID" value="QND72688.1"/>
    <property type="molecule type" value="Genomic_DNA"/>
</dbReference>
<proteinExistence type="predicted"/>
<organism evidence="2 3">
    <name type="scientific">Tardiphaga robiniae</name>
    <dbReference type="NCBI Taxonomy" id="943830"/>
    <lineage>
        <taxon>Bacteria</taxon>
        <taxon>Pseudomonadati</taxon>
        <taxon>Pseudomonadota</taxon>
        <taxon>Alphaproteobacteria</taxon>
        <taxon>Hyphomicrobiales</taxon>
        <taxon>Nitrobacteraceae</taxon>
        <taxon>Tardiphaga</taxon>
    </lineage>
</organism>
<protein>
    <submittedName>
        <fullName evidence="2">Uncharacterized protein</fullName>
    </submittedName>
</protein>
<dbReference type="RefSeq" id="WP_141137210.1">
    <property type="nucleotide sequence ID" value="NZ_CP050292.1"/>
</dbReference>